<dbReference type="PIRSF" id="PIRSF006470">
    <property type="entry name" value="DctB"/>
    <property type="match status" value="1"/>
</dbReference>
<protein>
    <submittedName>
        <fullName evidence="5">TRAP-type C4-dicarboxylate transport system</fullName>
    </submittedName>
</protein>
<keyword evidence="3 4" id="KW-0732">Signal</keyword>
<evidence type="ECO:0000313" key="5">
    <source>
        <dbReference type="EMBL" id="GAE31800.1"/>
    </source>
</evidence>
<dbReference type="CDD" id="cd13603">
    <property type="entry name" value="PBP2_TRAP_Siap_TeaA_like"/>
    <property type="match status" value="1"/>
</dbReference>
<evidence type="ECO:0000313" key="6">
    <source>
        <dbReference type="Proteomes" id="UP000018895"/>
    </source>
</evidence>
<dbReference type="NCBIfam" id="TIGR00787">
    <property type="entry name" value="dctP"/>
    <property type="match status" value="1"/>
</dbReference>
<reference evidence="5" key="1">
    <citation type="journal article" date="2014" name="Genome Announc.">
        <title>Draft Genome Sequences of Three Alkaliphilic Bacillus Strains, Bacillus wakoensis JCM 9140T, Bacillus akibai JCM 9157T, and Bacillus hemicellulosilyticus JCM 9152T.</title>
        <authorList>
            <person name="Yuki M."/>
            <person name="Oshima K."/>
            <person name="Suda W."/>
            <person name="Oshida Y."/>
            <person name="Kitamura K."/>
            <person name="Iida T."/>
            <person name="Hattori M."/>
            <person name="Ohkuma M."/>
        </authorList>
    </citation>
    <scope>NUCLEOTIDE SEQUENCE [LARGE SCALE GENOMIC DNA]</scope>
    <source>
        <strain evidence="5">JCM 9152</strain>
    </source>
</reference>
<dbReference type="Pfam" id="PF03480">
    <property type="entry name" value="DctP"/>
    <property type="match status" value="1"/>
</dbReference>
<dbReference type="PANTHER" id="PTHR33376">
    <property type="match status" value="1"/>
</dbReference>
<evidence type="ECO:0000256" key="1">
    <source>
        <dbReference type="ARBA" id="ARBA00009023"/>
    </source>
</evidence>
<dbReference type="PROSITE" id="PS51257">
    <property type="entry name" value="PROKAR_LIPOPROTEIN"/>
    <property type="match status" value="1"/>
</dbReference>
<proteinExistence type="inferred from homology"/>
<dbReference type="Gene3D" id="3.40.190.170">
    <property type="entry name" value="Bacterial extracellular solute-binding protein, family 7"/>
    <property type="match status" value="1"/>
</dbReference>
<dbReference type="InterPro" id="IPR038404">
    <property type="entry name" value="TRAP_DctP_sf"/>
</dbReference>
<dbReference type="InterPro" id="IPR018389">
    <property type="entry name" value="DctP_fam"/>
</dbReference>
<dbReference type="NCBIfam" id="NF037995">
    <property type="entry name" value="TRAP_S1"/>
    <property type="match status" value="1"/>
</dbReference>
<sequence>MMKQGILSILMASLLLFVVACGNDGSTSTNGDDGGSEQEQYTIRIAGGAVGPEHSLTRTFHFLKEQLEENSDGRFQVDLSVAGELGEDREIIEAMQMGEVHLASPSPAALGGFNKGVAILDMPFLFTSRDIAYDVLDGEPGQMILDGLDGAGLKGLGYFENGFRNVTNDTKPIESIEDFQGLSIRTMQNQTHIRAWELLGANPTPMAFGELYTALQQGTVDGQENPFGLIVANKFFEVQDYLTVTNHVYAPNVIITNSSFYEELPSDLQQVFDEAVRDAIEHNRELAQQEEIDARAELEEQGMEVYEFSQEDLQQMQDITLEVYEEFKDDIGEEVVDLFLEASLE</sequence>
<dbReference type="GO" id="GO:0030288">
    <property type="term" value="C:outer membrane-bounded periplasmic space"/>
    <property type="evidence" value="ECO:0007669"/>
    <property type="project" value="InterPro"/>
</dbReference>
<comment type="caution">
    <text evidence="5">The sequence shown here is derived from an EMBL/GenBank/DDBJ whole genome shotgun (WGS) entry which is preliminary data.</text>
</comment>
<name>W4QI41_9BACI</name>
<keyword evidence="2" id="KW-0813">Transport</keyword>
<dbReference type="PANTHER" id="PTHR33376:SF7">
    <property type="entry name" value="C4-DICARBOXYLATE-BINDING PROTEIN DCTB"/>
    <property type="match status" value="1"/>
</dbReference>
<organism evidence="5 6">
    <name type="scientific">Halalkalibacter hemicellulosilyticusJCM 9152</name>
    <dbReference type="NCBI Taxonomy" id="1236971"/>
    <lineage>
        <taxon>Bacteria</taxon>
        <taxon>Bacillati</taxon>
        <taxon>Bacillota</taxon>
        <taxon>Bacilli</taxon>
        <taxon>Bacillales</taxon>
        <taxon>Bacillaceae</taxon>
        <taxon>Halalkalibacter</taxon>
    </lineage>
</organism>
<dbReference type="AlphaFoldDB" id="W4QI41"/>
<dbReference type="Proteomes" id="UP000018895">
    <property type="component" value="Unassembled WGS sequence"/>
</dbReference>
<evidence type="ECO:0000256" key="3">
    <source>
        <dbReference type="ARBA" id="ARBA00022729"/>
    </source>
</evidence>
<evidence type="ECO:0000256" key="4">
    <source>
        <dbReference type="SAM" id="SignalP"/>
    </source>
</evidence>
<comment type="similarity">
    <text evidence="1">Belongs to the bacterial solute-binding protein 7 family.</text>
</comment>
<feature type="signal peptide" evidence="4">
    <location>
        <begin position="1"/>
        <end position="22"/>
    </location>
</feature>
<dbReference type="STRING" id="1236971.JCM9152_3292"/>
<dbReference type="SUPFAM" id="SSF53850">
    <property type="entry name" value="Periplasmic binding protein-like II"/>
    <property type="match status" value="1"/>
</dbReference>
<keyword evidence="6" id="KW-1185">Reference proteome</keyword>
<dbReference type="GO" id="GO:0055085">
    <property type="term" value="P:transmembrane transport"/>
    <property type="evidence" value="ECO:0007669"/>
    <property type="project" value="InterPro"/>
</dbReference>
<accession>W4QI41</accession>
<evidence type="ECO:0000256" key="2">
    <source>
        <dbReference type="ARBA" id="ARBA00022448"/>
    </source>
</evidence>
<dbReference type="InterPro" id="IPR004682">
    <property type="entry name" value="TRAP_DctP"/>
</dbReference>
<dbReference type="EMBL" id="BAUU01000024">
    <property type="protein sequence ID" value="GAE31800.1"/>
    <property type="molecule type" value="Genomic_DNA"/>
</dbReference>
<gene>
    <name evidence="5" type="ORF">JCM9152_3292</name>
</gene>
<feature type="chain" id="PRO_5038455795" evidence="4">
    <location>
        <begin position="23"/>
        <end position="345"/>
    </location>
</feature>